<dbReference type="PANTHER" id="PTHR33365:SF4">
    <property type="entry name" value="CYCLOCHLOROTINE BIOSYNTHESIS PROTEIN O"/>
    <property type="match status" value="1"/>
</dbReference>
<dbReference type="OrthoDB" id="4870812at2759"/>
<gene>
    <name evidence="4" type="ORF">IF1G_07793</name>
</gene>
<comment type="caution">
    <text evidence="4">The sequence shown here is derived from an EMBL/GenBank/DDBJ whole genome shotgun (WGS) entry which is preliminary data.</text>
</comment>
<name>A0A545UUT4_9HYPO</name>
<evidence type="ECO:0000256" key="1">
    <source>
        <dbReference type="ARBA" id="ARBA00004685"/>
    </source>
</evidence>
<evidence type="ECO:0000313" key="5">
    <source>
        <dbReference type="Proteomes" id="UP000315783"/>
    </source>
</evidence>
<proteinExistence type="inferred from homology"/>
<evidence type="ECO:0008006" key="6">
    <source>
        <dbReference type="Google" id="ProtNLM"/>
    </source>
</evidence>
<dbReference type="Proteomes" id="UP000315783">
    <property type="component" value="Unassembled WGS sequence"/>
</dbReference>
<dbReference type="GO" id="GO:0043386">
    <property type="term" value="P:mycotoxin biosynthetic process"/>
    <property type="evidence" value="ECO:0007669"/>
    <property type="project" value="InterPro"/>
</dbReference>
<protein>
    <recommendedName>
        <fullName evidence="6">Tat pathway signal sequence</fullName>
    </recommendedName>
</protein>
<evidence type="ECO:0000256" key="3">
    <source>
        <dbReference type="SAM" id="Phobius"/>
    </source>
</evidence>
<dbReference type="Pfam" id="PF11807">
    <property type="entry name" value="UstYa"/>
    <property type="match status" value="1"/>
</dbReference>
<dbReference type="EMBL" id="SPUK01000012">
    <property type="protein sequence ID" value="TQV93215.1"/>
    <property type="molecule type" value="Genomic_DNA"/>
</dbReference>
<evidence type="ECO:0000256" key="2">
    <source>
        <dbReference type="ARBA" id="ARBA00035112"/>
    </source>
</evidence>
<keyword evidence="3" id="KW-0812">Transmembrane</keyword>
<keyword evidence="3" id="KW-1133">Transmembrane helix</keyword>
<keyword evidence="3" id="KW-0472">Membrane</keyword>
<organism evidence="4 5">
    <name type="scientific">Cordyceps javanica</name>
    <dbReference type="NCBI Taxonomy" id="43265"/>
    <lineage>
        <taxon>Eukaryota</taxon>
        <taxon>Fungi</taxon>
        <taxon>Dikarya</taxon>
        <taxon>Ascomycota</taxon>
        <taxon>Pezizomycotina</taxon>
        <taxon>Sordariomycetes</taxon>
        <taxon>Hypocreomycetidae</taxon>
        <taxon>Hypocreales</taxon>
        <taxon>Cordycipitaceae</taxon>
        <taxon>Cordyceps</taxon>
    </lineage>
</organism>
<dbReference type="STRING" id="43265.A0A545UUT4"/>
<evidence type="ECO:0000313" key="4">
    <source>
        <dbReference type="EMBL" id="TQV93215.1"/>
    </source>
</evidence>
<reference evidence="4 5" key="1">
    <citation type="journal article" date="2019" name="Appl. Microbiol. Biotechnol.">
        <title>Genome sequence of Isaria javanica and comparative genome analysis insights into family S53 peptidase evolution in fungal entomopathogens.</title>
        <authorList>
            <person name="Lin R."/>
            <person name="Zhang X."/>
            <person name="Xin B."/>
            <person name="Zou M."/>
            <person name="Gao Y."/>
            <person name="Qin F."/>
            <person name="Hu Q."/>
            <person name="Xie B."/>
            <person name="Cheng X."/>
        </authorList>
    </citation>
    <scope>NUCLEOTIDE SEQUENCE [LARGE SCALE GENOMIC DNA]</scope>
    <source>
        <strain evidence="4 5">IJ1G</strain>
    </source>
</reference>
<feature type="transmembrane region" description="Helical" evidence="3">
    <location>
        <begin position="51"/>
        <end position="71"/>
    </location>
</feature>
<accession>A0A545UUT4</accession>
<dbReference type="InterPro" id="IPR021765">
    <property type="entry name" value="UstYa-like"/>
</dbReference>
<dbReference type="PANTHER" id="PTHR33365">
    <property type="entry name" value="YALI0B05434P"/>
    <property type="match status" value="1"/>
</dbReference>
<comment type="pathway">
    <text evidence="1">Mycotoxin biosynthesis.</text>
</comment>
<comment type="similarity">
    <text evidence="2">Belongs to the ustYa family.</text>
</comment>
<keyword evidence="5" id="KW-1185">Reference proteome</keyword>
<sequence>MSLPRCPLPWSKPKIRLSKLEEAQEENDAFIPQSQIFISDQNSNYRKVKSLLIVIAILESIIAVALITWQYPTKSSCNRNPGWVTEIGPRFPVLEMERVRFDAGLDLDAAGHVVLVGGVAGAPQFTGPPSDEIDSNWDSLIPSDMNITRGEAEQIGGDFYFYPGTDIATIEISSFHILHCLDQARRSVHWRHYYPQGLDKLHEIHIDHCIDAIRQFVQCHVDLTPINLVWSENKGGILPDFQQVHTCPSFQQAHEWVMRRNIANYENGIGDEDVADHARRTLKRLGLS</sequence>
<dbReference type="AlphaFoldDB" id="A0A545UUT4"/>